<keyword evidence="6" id="KW-1185">Reference proteome</keyword>
<gene>
    <name evidence="5" type="ORF">SAMN06265379_102185</name>
</gene>
<sequence>MKHTLVFIWILIVSVGVYASEKGQINKIEEQSIIHSARGVLSRVLGERAASIQLRVLPTKNGADTYKYVCDNGVLKVSGSSVSAIARGVYDYLKSNHLGMLDWSGPQFRLPGQWPKAQLTKNTTPFRIRHAYNVVISGYTTPYWDWERWEQELDWQAMHGFNMLMAPVATEAIAQRVWKRLGLTQEEIDEFNTGPAHLPWSRMGSICQVGGPLPSHWHEDQIALQHQLLKRMKELDIKPVIQSFCGFVPKGLKRIYPNTVFHNTLWNPGFPESQRPVLIMPNDDLFATITRMYMEEWQKEFGTADYFLVDSFNELELPKTGKPVTEMLADYGEKTFNAIKAAAPNATWVIQGWMFAYQRHIWNPETVKALFSRIPDDRVLILDYANDYNNNWEPMNAFNGKQWVYGFVPNMGGKTAYTGDLSLYAAGAARAFHSPDKKNLMGFTISGEGLENNNVVYELLTDVAWSNDSIDLDNWLVQYSLNRYGGCPDAIKKSWDMLRKSCYKNLVDHPQMGWQTGKCAYGRVNRDPEFFKAVALFLSCSEQLQHSPNYRADAIERASLVLGLKADGWFKAAKEAYAEGKTAVGDRAGKRGLELLTELDRLLESHPLNRLDLWLDFARAKSDNPELQQFYESNARQIITVWGPPVNDYSCRIWSGLVRDFYRERMVQVLASLKGGQPFHKNAWELAWVAKSGVSKIQPYDDPLAAAGQLVQKALDEELPNLSVVGENVVGQWSPANVSEEWKTIEWVISSDQLKKIRAVRFVYAQGNHRLDIREVSIVADGKIVATDKHDGFAGKPSRKNRYHLNIPAEATGNNGCSIKAVIKSNGGTDSYGSVEIKN</sequence>
<evidence type="ECO:0000313" key="5">
    <source>
        <dbReference type="EMBL" id="SMO51919.1"/>
    </source>
</evidence>
<feature type="domain" description="Alpha-N-acetylglucosaminidase N-terminal" evidence="3">
    <location>
        <begin position="37"/>
        <end position="115"/>
    </location>
</feature>
<dbReference type="Gene3D" id="3.20.20.80">
    <property type="entry name" value="Glycosidases"/>
    <property type="match status" value="1"/>
</dbReference>
<feature type="domain" description="Alpha-N-acetylglucosaminidase C-terminal" evidence="4">
    <location>
        <begin position="475"/>
        <end position="713"/>
    </location>
</feature>
<keyword evidence="1" id="KW-0378">Hydrolase</keyword>
<protein>
    <submittedName>
        <fullName evidence="5">Alpha-N-acetylglucosaminidase</fullName>
    </submittedName>
</protein>
<organism evidence="5 6">
    <name type="scientific">Saccharicrinis carchari</name>
    <dbReference type="NCBI Taxonomy" id="1168039"/>
    <lineage>
        <taxon>Bacteria</taxon>
        <taxon>Pseudomonadati</taxon>
        <taxon>Bacteroidota</taxon>
        <taxon>Bacteroidia</taxon>
        <taxon>Marinilabiliales</taxon>
        <taxon>Marinilabiliaceae</taxon>
        <taxon>Saccharicrinis</taxon>
    </lineage>
</organism>
<dbReference type="AlphaFoldDB" id="A0A521BXJ7"/>
<dbReference type="InterPro" id="IPR024733">
    <property type="entry name" value="NAGLU_tim-barrel"/>
</dbReference>
<reference evidence="5 6" key="1">
    <citation type="submission" date="2017-05" db="EMBL/GenBank/DDBJ databases">
        <authorList>
            <person name="Varghese N."/>
            <person name="Submissions S."/>
        </authorList>
    </citation>
    <scope>NUCLEOTIDE SEQUENCE [LARGE SCALE GENOMIC DNA]</scope>
    <source>
        <strain evidence="5 6">DSM 27040</strain>
    </source>
</reference>
<dbReference type="InterPro" id="IPR017853">
    <property type="entry name" value="GH"/>
</dbReference>
<dbReference type="PANTHER" id="PTHR12872:SF1">
    <property type="entry name" value="ALPHA-N-ACETYLGLUCOSAMINIDASE"/>
    <property type="match status" value="1"/>
</dbReference>
<dbReference type="InterPro" id="IPR024732">
    <property type="entry name" value="NAGLU_C"/>
</dbReference>
<dbReference type="GO" id="GO:0016787">
    <property type="term" value="F:hydrolase activity"/>
    <property type="evidence" value="ECO:0007669"/>
    <property type="project" value="UniProtKB-KW"/>
</dbReference>
<accession>A0A521BXJ7</accession>
<dbReference type="EMBL" id="FXTB01000002">
    <property type="protein sequence ID" value="SMO51919.1"/>
    <property type="molecule type" value="Genomic_DNA"/>
</dbReference>
<dbReference type="GO" id="GO:0005975">
    <property type="term" value="P:carbohydrate metabolic process"/>
    <property type="evidence" value="ECO:0007669"/>
    <property type="project" value="UniProtKB-ARBA"/>
</dbReference>
<dbReference type="OrthoDB" id="179563at2"/>
<dbReference type="InterPro" id="IPR029018">
    <property type="entry name" value="Hex-like_dom2"/>
</dbReference>
<dbReference type="InterPro" id="IPR007781">
    <property type="entry name" value="NAGLU"/>
</dbReference>
<name>A0A521BXJ7_SACCC</name>
<dbReference type="Gene3D" id="1.20.120.670">
    <property type="entry name" value="N-acetyl-b-d-glucoasminidase"/>
    <property type="match status" value="1"/>
</dbReference>
<dbReference type="SUPFAM" id="SSF51445">
    <property type="entry name" value="(Trans)glycosidases"/>
    <property type="match status" value="1"/>
</dbReference>
<dbReference type="Pfam" id="PF05089">
    <property type="entry name" value="NAGLU"/>
    <property type="match status" value="1"/>
</dbReference>
<evidence type="ECO:0000259" key="2">
    <source>
        <dbReference type="Pfam" id="PF05089"/>
    </source>
</evidence>
<feature type="domain" description="Alpha-N-acetylglucosaminidase tim-barrel" evidence="2">
    <location>
        <begin position="129"/>
        <end position="466"/>
    </location>
</feature>
<dbReference type="InterPro" id="IPR024240">
    <property type="entry name" value="NAGLU_N"/>
</dbReference>
<dbReference type="Gene3D" id="3.30.379.10">
    <property type="entry name" value="Chitobiase/beta-hexosaminidase domain 2-like"/>
    <property type="match status" value="1"/>
</dbReference>
<evidence type="ECO:0000259" key="3">
    <source>
        <dbReference type="Pfam" id="PF12971"/>
    </source>
</evidence>
<dbReference type="Proteomes" id="UP000319040">
    <property type="component" value="Unassembled WGS sequence"/>
</dbReference>
<evidence type="ECO:0000259" key="4">
    <source>
        <dbReference type="Pfam" id="PF12972"/>
    </source>
</evidence>
<evidence type="ECO:0000313" key="6">
    <source>
        <dbReference type="Proteomes" id="UP000319040"/>
    </source>
</evidence>
<dbReference type="Pfam" id="PF12971">
    <property type="entry name" value="NAGLU_N"/>
    <property type="match status" value="1"/>
</dbReference>
<dbReference type="PANTHER" id="PTHR12872">
    <property type="entry name" value="ALPHA-N-ACETYLGLUCOSAMINIDASE"/>
    <property type="match status" value="1"/>
</dbReference>
<dbReference type="Pfam" id="PF12972">
    <property type="entry name" value="NAGLU_C"/>
    <property type="match status" value="1"/>
</dbReference>
<dbReference type="RefSeq" id="WP_142532497.1">
    <property type="nucleotide sequence ID" value="NZ_FXTB01000002.1"/>
</dbReference>
<evidence type="ECO:0000256" key="1">
    <source>
        <dbReference type="ARBA" id="ARBA00022801"/>
    </source>
</evidence>
<proteinExistence type="predicted"/>